<reference evidence="1" key="2">
    <citation type="submission" date="2020-06" db="EMBL/GenBank/DDBJ databases">
        <title>Helianthus annuus Genome sequencing and assembly Release 2.</title>
        <authorList>
            <person name="Gouzy J."/>
            <person name="Langlade N."/>
            <person name="Munos S."/>
        </authorList>
    </citation>
    <scope>NUCLEOTIDE SEQUENCE</scope>
    <source>
        <tissue evidence="1">Leaves</tissue>
    </source>
</reference>
<accession>A0A9K3N2M6</accession>
<sequence>MLRATRVPGSGSDDDSGVLMRDMMEWTHVVCDGGIACLGSNTSYDNKEDEDVYCFISDTCDCVIYFIL</sequence>
<evidence type="ECO:0000313" key="1">
    <source>
        <dbReference type="EMBL" id="KAF5784208.1"/>
    </source>
</evidence>
<dbReference type="Proteomes" id="UP000215914">
    <property type="component" value="Unassembled WGS sequence"/>
</dbReference>
<name>A0A9K3N2M6_HELAN</name>
<evidence type="ECO:0000313" key="2">
    <source>
        <dbReference type="Proteomes" id="UP000215914"/>
    </source>
</evidence>
<keyword evidence="2" id="KW-1185">Reference proteome</keyword>
<dbReference type="EMBL" id="MNCJ02000326">
    <property type="protein sequence ID" value="KAF5784208.1"/>
    <property type="molecule type" value="Genomic_DNA"/>
</dbReference>
<reference evidence="1" key="1">
    <citation type="journal article" date="2017" name="Nature">
        <title>The sunflower genome provides insights into oil metabolism, flowering and Asterid evolution.</title>
        <authorList>
            <person name="Badouin H."/>
            <person name="Gouzy J."/>
            <person name="Grassa C.J."/>
            <person name="Murat F."/>
            <person name="Staton S.E."/>
            <person name="Cottret L."/>
            <person name="Lelandais-Briere C."/>
            <person name="Owens G.L."/>
            <person name="Carrere S."/>
            <person name="Mayjonade B."/>
            <person name="Legrand L."/>
            <person name="Gill N."/>
            <person name="Kane N.C."/>
            <person name="Bowers J.E."/>
            <person name="Hubner S."/>
            <person name="Bellec A."/>
            <person name="Berard A."/>
            <person name="Berges H."/>
            <person name="Blanchet N."/>
            <person name="Boniface M.C."/>
            <person name="Brunel D."/>
            <person name="Catrice O."/>
            <person name="Chaidir N."/>
            <person name="Claudel C."/>
            <person name="Donnadieu C."/>
            <person name="Faraut T."/>
            <person name="Fievet G."/>
            <person name="Helmstetter N."/>
            <person name="King M."/>
            <person name="Knapp S.J."/>
            <person name="Lai Z."/>
            <person name="Le Paslier M.C."/>
            <person name="Lippi Y."/>
            <person name="Lorenzon L."/>
            <person name="Mandel J.R."/>
            <person name="Marage G."/>
            <person name="Marchand G."/>
            <person name="Marquand E."/>
            <person name="Bret-Mestries E."/>
            <person name="Morien E."/>
            <person name="Nambeesan S."/>
            <person name="Nguyen T."/>
            <person name="Pegot-Espagnet P."/>
            <person name="Pouilly N."/>
            <person name="Raftis F."/>
            <person name="Sallet E."/>
            <person name="Schiex T."/>
            <person name="Thomas J."/>
            <person name="Vandecasteele C."/>
            <person name="Vares D."/>
            <person name="Vear F."/>
            <person name="Vautrin S."/>
            <person name="Crespi M."/>
            <person name="Mangin B."/>
            <person name="Burke J.M."/>
            <person name="Salse J."/>
            <person name="Munos S."/>
            <person name="Vincourt P."/>
            <person name="Rieseberg L.H."/>
            <person name="Langlade N.B."/>
        </authorList>
    </citation>
    <scope>NUCLEOTIDE SEQUENCE</scope>
    <source>
        <tissue evidence="1">Leaves</tissue>
    </source>
</reference>
<dbReference type="Gramene" id="mRNA:HanXRQr2_Chr11g0516851">
    <property type="protein sequence ID" value="mRNA:HanXRQr2_Chr11g0516851"/>
    <property type="gene ID" value="HanXRQr2_Chr11g0516851"/>
</dbReference>
<dbReference type="AlphaFoldDB" id="A0A9K3N2M6"/>
<gene>
    <name evidence="1" type="ORF">HanXRQr2_Chr11g0516851</name>
</gene>
<organism evidence="1 2">
    <name type="scientific">Helianthus annuus</name>
    <name type="common">Common sunflower</name>
    <dbReference type="NCBI Taxonomy" id="4232"/>
    <lineage>
        <taxon>Eukaryota</taxon>
        <taxon>Viridiplantae</taxon>
        <taxon>Streptophyta</taxon>
        <taxon>Embryophyta</taxon>
        <taxon>Tracheophyta</taxon>
        <taxon>Spermatophyta</taxon>
        <taxon>Magnoliopsida</taxon>
        <taxon>eudicotyledons</taxon>
        <taxon>Gunneridae</taxon>
        <taxon>Pentapetalae</taxon>
        <taxon>asterids</taxon>
        <taxon>campanulids</taxon>
        <taxon>Asterales</taxon>
        <taxon>Asteraceae</taxon>
        <taxon>Asteroideae</taxon>
        <taxon>Heliantheae alliance</taxon>
        <taxon>Heliantheae</taxon>
        <taxon>Helianthus</taxon>
    </lineage>
</organism>
<comment type="caution">
    <text evidence="1">The sequence shown here is derived from an EMBL/GenBank/DDBJ whole genome shotgun (WGS) entry which is preliminary data.</text>
</comment>
<protein>
    <submittedName>
        <fullName evidence="1">Uncharacterized protein</fullName>
    </submittedName>
</protein>
<proteinExistence type="predicted"/>